<dbReference type="PANTHER" id="PTHR28283">
    <property type="entry name" value="3',5'-CYCLIC-NUCLEOTIDE PHOSPHODIESTERASE 1"/>
    <property type="match status" value="1"/>
</dbReference>
<accession>A0A1V2ZZT2</accession>
<dbReference type="EMBL" id="MUZR01000013">
    <property type="protein sequence ID" value="OOC10610.1"/>
    <property type="molecule type" value="Genomic_DNA"/>
</dbReference>
<protein>
    <submittedName>
        <fullName evidence="3">3',5'-cyclic-nucleotide phosphodiesterase</fullName>
    </submittedName>
</protein>
<feature type="domain" description="Metallo-beta-lactamase" evidence="2">
    <location>
        <begin position="38"/>
        <end position="243"/>
    </location>
</feature>
<dbReference type="CDD" id="cd07735">
    <property type="entry name" value="class_II_PDE_MBL-fold"/>
    <property type="match status" value="1"/>
</dbReference>
<dbReference type="SMART" id="SM00849">
    <property type="entry name" value="Lactamase_B"/>
    <property type="match status" value="1"/>
</dbReference>
<dbReference type="InterPro" id="IPR036866">
    <property type="entry name" value="RibonucZ/Hydroxyglut_hydro"/>
</dbReference>
<dbReference type="GO" id="GO:0006198">
    <property type="term" value="P:cAMP catabolic process"/>
    <property type="evidence" value="ECO:0007669"/>
    <property type="project" value="InterPro"/>
</dbReference>
<dbReference type="InterPro" id="IPR001279">
    <property type="entry name" value="Metallo-B-lactamas"/>
</dbReference>
<dbReference type="Gene3D" id="3.60.15.10">
    <property type="entry name" value="Ribonuclease Z/Hydroxyacylglutathione hydrolase-like"/>
    <property type="match status" value="1"/>
</dbReference>
<dbReference type="GO" id="GO:1902660">
    <property type="term" value="P:negative regulation of glucose mediated signaling pathway"/>
    <property type="evidence" value="ECO:0007669"/>
    <property type="project" value="TreeGrafter"/>
</dbReference>
<comment type="caution">
    <text evidence="3">The sequence shown here is derived from an EMBL/GenBank/DDBJ whole genome shotgun (WGS) entry which is preliminary data.</text>
</comment>
<sequence length="277" mass="30878">MSAHPHIDDWPHTSSPESGTSLSVRILGASGGIGPGRRTTSILIDRDILIDAGSGVGDLELPELQAIRHVFLTHSHLDHVAFLPFLIDTVFRVDAPPVTVHALPDTLEALQRHIFNWVIWPDFTALPTPEHPALRFRALEPGEQIDLDGRWITALPARHTVPAVGYSVSRPDIGAFAFSGDTTSTRHLWRTLNELPRLDLLMIETGLPDEMDHLAGATRHYTPLQLVRDLDHLRHRPRIAITHLKPGYEQTIREQLATRNNGDMIVLSGNERFELVG</sequence>
<dbReference type="SUPFAM" id="SSF56281">
    <property type="entry name" value="Metallo-hydrolase/oxidoreductase"/>
    <property type="match status" value="1"/>
</dbReference>
<dbReference type="AlphaFoldDB" id="A0A1V2ZZT2"/>
<evidence type="ECO:0000313" key="4">
    <source>
        <dbReference type="Proteomes" id="UP000189177"/>
    </source>
</evidence>
<keyword evidence="4" id="KW-1185">Reference proteome</keyword>
<feature type="compositionally biased region" description="Basic and acidic residues" evidence="1">
    <location>
        <begin position="1"/>
        <end position="11"/>
    </location>
</feature>
<proteinExistence type="predicted"/>
<feature type="region of interest" description="Disordered" evidence="1">
    <location>
        <begin position="1"/>
        <end position="21"/>
    </location>
</feature>
<dbReference type="PANTHER" id="PTHR28283:SF1">
    <property type="entry name" value="3',5'-CYCLIC-NUCLEOTIDE PHOSPHODIESTERASE 1"/>
    <property type="match status" value="1"/>
</dbReference>
<dbReference type="OrthoDB" id="9803916at2"/>
<organism evidence="3 4">
    <name type="scientific">Thioalkalivibrio halophilus</name>
    <dbReference type="NCBI Taxonomy" id="252474"/>
    <lineage>
        <taxon>Bacteria</taxon>
        <taxon>Pseudomonadati</taxon>
        <taxon>Pseudomonadota</taxon>
        <taxon>Gammaproteobacteria</taxon>
        <taxon>Chromatiales</taxon>
        <taxon>Ectothiorhodospiraceae</taxon>
        <taxon>Thioalkalivibrio</taxon>
    </lineage>
</organism>
<dbReference type="GO" id="GO:0004115">
    <property type="term" value="F:3',5'-cyclic-AMP phosphodiesterase activity"/>
    <property type="evidence" value="ECO:0007669"/>
    <property type="project" value="InterPro"/>
</dbReference>
<gene>
    <name evidence="3" type="ORF">B1A74_04860</name>
</gene>
<dbReference type="Pfam" id="PF12706">
    <property type="entry name" value="Lactamase_B_2"/>
    <property type="match status" value="1"/>
</dbReference>
<dbReference type="RefSeq" id="WP_077243934.1">
    <property type="nucleotide sequence ID" value="NZ_MUZR01000013.1"/>
</dbReference>
<dbReference type="STRING" id="252474.B1A74_04860"/>
<reference evidence="3 4" key="1">
    <citation type="submission" date="2017-02" db="EMBL/GenBank/DDBJ databases">
        <title>Genomic diversity within the haloalkaliphilic genus Thioalkalivibrio.</title>
        <authorList>
            <person name="Ahn A.-C."/>
            <person name="Meier-Kolthoff J."/>
            <person name="Overmars L."/>
            <person name="Richter M."/>
            <person name="Woyke T."/>
            <person name="Sorokin D.Y."/>
            <person name="Muyzer G."/>
        </authorList>
    </citation>
    <scope>NUCLEOTIDE SEQUENCE [LARGE SCALE GENOMIC DNA]</scope>
    <source>
        <strain evidence="3 4">HL17</strain>
    </source>
</reference>
<dbReference type="GO" id="GO:0047555">
    <property type="term" value="F:3',5'-cyclic-GMP phosphodiesterase activity"/>
    <property type="evidence" value="ECO:0007669"/>
    <property type="project" value="TreeGrafter"/>
</dbReference>
<dbReference type="PRINTS" id="PR00388">
    <property type="entry name" value="PDIESTERASE2"/>
</dbReference>
<dbReference type="Proteomes" id="UP000189177">
    <property type="component" value="Unassembled WGS sequence"/>
</dbReference>
<evidence type="ECO:0000256" key="1">
    <source>
        <dbReference type="SAM" id="MobiDB-lite"/>
    </source>
</evidence>
<feature type="compositionally biased region" description="Polar residues" evidence="1">
    <location>
        <begin position="12"/>
        <end position="21"/>
    </location>
</feature>
<evidence type="ECO:0000259" key="2">
    <source>
        <dbReference type="SMART" id="SM00849"/>
    </source>
</evidence>
<dbReference type="InterPro" id="IPR000396">
    <property type="entry name" value="Pdiesterase2"/>
</dbReference>
<name>A0A1V2ZZT2_9GAMM</name>
<evidence type="ECO:0000313" key="3">
    <source>
        <dbReference type="EMBL" id="OOC10610.1"/>
    </source>
</evidence>